<dbReference type="SMART" id="SM00850">
    <property type="entry name" value="LytTR"/>
    <property type="match status" value="1"/>
</dbReference>
<dbReference type="Gene3D" id="2.40.50.1020">
    <property type="entry name" value="LytTr DNA-binding domain"/>
    <property type="match status" value="1"/>
</dbReference>
<dbReference type="Pfam" id="PF04397">
    <property type="entry name" value="LytTR"/>
    <property type="match status" value="1"/>
</dbReference>
<dbReference type="OrthoDB" id="3679796at2"/>
<feature type="modified residue" description="4-aspartylphosphate" evidence="2">
    <location>
        <position position="54"/>
    </location>
</feature>
<keyword evidence="2" id="KW-0597">Phosphoprotein</keyword>
<dbReference type="PROSITE" id="PS50930">
    <property type="entry name" value="HTH_LYTTR"/>
    <property type="match status" value="1"/>
</dbReference>
<dbReference type="SUPFAM" id="SSF52172">
    <property type="entry name" value="CheY-like"/>
    <property type="match status" value="1"/>
</dbReference>
<dbReference type="InterPro" id="IPR001789">
    <property type="entry name" value="Sig_transdc_resp-reg_receiver"/>
</dbReference>
<name>A0A1I1HM01_9RHOB</name>
<dbReference type="PROSITE" id="PS50110">
    <property type="entry name" value="RESPONSE_REGULATORY"/>
    <property type="match status" value="1"/>
</dbReference>
<dbReference type="GO" id="GO:0006355">
    <property type="term" value="P:regulation of DNA-templated transcription"/>
    <property type="evidence" value="ECO:0007669"/>
    <property type="project" value="TreeGrafter"/>
</dbReference>
<protein>
    <submittedName>
        <fullName evidence="5">Two component transcriptional regulator, LytTR family</fullName>
    </submittedName>
</protein>
<reference evidence="5 6" key="1">
    <citation type="submission" date="2016-10" db="EMBL/GenBank/DDBJ databases">
        <authorList>
            <person name="de Groot N.N."/>
        </authorList>
    </citation>
    <scope>NUCLEOTIDE SEQUENCE [LARGE SCALE GENOMIC DNA]</scope>
    <source>
        <strain evidence="5 6">DSM 19548</strain>
    </source>
</reference>
<proteinExistence type="predicted"/>
<sequence>MLRVIVVDDEPPARRGLRRLLDAHGDVEIVGTAESVAEAAEVCDVQRPDLILLDVTLVDGEGFDLLDRLSPMPLIVLVTASAAHAIRAFEVGALDFLLKPVAPERLALTMDRVRNALSGEGGRAIAEGGTMQSGRMVISEGGNTIIVSCDEIGLLSADADFTRILLLNGRDHLVCRRLGQFEDDLPSPPFVRLGRSLIANLSHVDRIEARGSGGSLLHMNGNRRPVALGRAATQRLRKAVAGL</sequence>
<keyword evidence="1" id="KW-0238">DNA-binding</keyword>
<keyword evidence="6" id="KW-1185">Reference proteome</keyword>
<dbReference type="RefSeq" id="WP_093360180.1">
    <property type="nucleotide sequence ID" value="NZ_FOLG01000003.1"/>
</dbReference>
<accession>A0A1I1HM01</accession>
<evidence type="ECO:0000256" key="1">
    <source>
        <dbReference type="ARBA" id="ARBA00023125"/>
    </source>
</evidence>
<dbReference type="PANTHER" id="PTHR48111">
    <property type="entry name" value="REGULATOR OF RPOS"/>
    <property type="match status" value="1"/>
</dbReference>
<organism evidence="5 6">
    <name type="scientific">Tropicimonas isoalkanivorans</name>
    <dbReference type="NCBI Taxonomy" id="441112"/>
    <lineage>
        <taxon>Bacteria</taxon>
        <taxon>Pseudomonadati</taxon>
        <taxon>Pseudomonadota</taxon>
        <taxon>Alphaproteobacteria</taxon>
        <taxon>Rhodobacterales</taxon>
        <taxon>Roseobacteraceae</taxon>
        <taxon>Tropicimonas</taxon>
    </lineage>
</organism>
<dbReference type="Proteomes" id="UP000198728">
    <property type="component" value="Unassembled WGS sequence"/>
</dbReference>
<feature type="domain" description="Response regulatory" evidence="3">
    <location>
        <begin position="3"/>
        <end position="114"/>
    </location>
</feature>
<dbReference type="InterPro" id="IPR011006">
    <property type="entry name" value="CheY-like_superfamily"/>
</dbReference>
<evidence type="ECO:0000259" key="4">
    <source>
        <dbReference type="PROSITE" id="PS50930"/>
    </source>
</evidence>
<dbReference type="GO" id="GO:0032993">
    <property type="term" value="C:protein-DNA complex"/>
    <property type="evidence" value="ECO:0007669"/>
    <property type="project" value="TreeGrafter"/>
</dbReference>
<evidence type="ECO:0000256" key="2">
    <source>
        <dbReference type="PROSITE-ProRule" id="PRU00169"/>
    </source>
</evidence>
<dbReference type="InterPro" id="IPR007492">
    <property type="entry name" value="LytTR_DNA-bd_dom"/>
</dbReference>
<dbReference type="AlphaFoldDB" id="A0A1I1HM01"/>
<dbReference type="Gene3D" id="3.40.50.2300">
    <property type="match status" value="1"/>
</dbReference>
<evidence type="ECO:0000313" key="5">
    <source>
        <dbReference type="EMBL" id="SFC24866.1"/>
    </source>
</evidence>
<dbReference type="GO" id="GO:0005829">
    <property type="term" value="C:cytosol"/>
    <property type="evidence" value="ECO:0007669"/>
    <property type="project" value="TreeGrafter"/>
</dbReference>
<gene>
    <name evidence="5" type="ORF">SAMN04488094_103209</name>
</gene>
<dbReference type="GO" id="GO:0000156">
    <property type="term" value="F:phosphorelay response regulator activity"/>
    <property type="evidence" value="ECO:0007669"/>
    <property type="project" value="TreeGrafter"/>
</dbReference>
<dbReference type="PANTHER" id="PTHR48111:SF69">
    <property type="entry name" value="RESPONSE REGULATOR RECEIVER"/>
    <property type="match status" value="1"/>
</dbReference>
<dbReference type="SMART" id="SM00448">
    <property type="entry name" value="REC"/>
    <property type="match status" value="1"/>
</dbReference>
<evidence type="ECO:0000259" key="3">
    <source>
        <dbReference type="PROSITE" id="PS50110"/>
    </source>
</evidence>
<feature type="domain" description="HTH LytTR-type" evidence="4">
    <location>
        <begin position="136"/>
        <end position="238"/>
    </location>
</feature>
<evidence type="ECO:0000313" key="6">
    <source>
        <dbReference type="Proteomes" id="UP000198728"/>
    </source>
</evidence>
<dbReference type="InterPro" id="IPR039420">
    <property type="entry name" value="WalR-like"/>
</dbReference>
<dbReference type="EMBL" id="FOLG01000003">
    <property type="protein sequence ID" value="SFC24866.1"/>
    <property type="molecule type" value="Genomic_DNA"/>
</dbReference>
<dbReference type="Pfam" id="PF00072">
    <property type="entry name" value="Response_reg"/>
    <property type="match status" value="1"/>
</dbReference>
<dbReference type="STRING" id="441112.SAMN04488094_103209"/>
<dbReference type="GO" id="GO:0000976">
    <property type="term" value="F:transcription cis-regulatory region binding"/>
    <property type="evidence" value="ECO:0007669"/>
    <property type="project" value="TreeGrafter"/>
</dbReference>